<organism evidence="2 3">
    <name type="scientific">Cirrhinus mrigala</name>
    <name type="common">Mrigala</name>
    <dbReference type="NCBI Taxonomy" id="683832"/>
    <lineage>
        <taxon>Eukaryota</taxon>
        <taxon>Metazoa</taxon>
        <taxon>Chordata</taxon>
        <taxon>Craniata</taxon>
        <taxon>Vertebrata</taxon>
        <taxon>Euteleostomi</taxon>
        <taxon>Actinopterygii</taxon>
        <taxon>Neopterygii</taxon>
        <taxon>Teleostei</taxon>
        <taxon>Ostariophysi</taxon>
        <taxon>Cypriniformes</taxon>
        <taxon>Cyprinidae</taxon>
        <taxon>Labeoninae</taxon>
        <taxon>Labeonini</taxon>
        <taxon>Cirrhinus</taxon>
    </lineage>
</organism>
<dbReference type="Pfam" id="PF00093">
    <property type="entry name" value="VWC"/>
    <property type="match status" value="1"/>
</dbReference>
<protein>
    <recommendedName>
        <fullName evidence="1">VWFC domain-containing protein</fullName>
    </recommendedName>
</protein>
<evidence type="ECO:0000259" key="1">
    <source>
        <dbReference type="SMART" id="SM00214"/>
    </source>
</evidence>
<keyword evidence="3" id="KW-1185">Reference proteome</keyword>
<comment type="caution">
    <text evidence="2">The sequence shown here is derived from an EMBL/GenBank/DDBJ whole genome shotgun (WGS) entry which is preliminary data.</text>
</comment>
<dbReference type="InterPro" id="IPR052624">
    <property type="entry name" value="CRIM1"/>
</dbReference>
<evidence type="ECO:0000313" key="3">
    <source>
        <dbReference type="Proteomes" id="UP001529510"/>
    </source>
</evidence>
<evidence type="ECO:0000313" key="2">
    <source>
        <dbReference type="EMBL" id="KAL0170425.1"/>
    </source>
</evidence>
<feature type="non-terminal residue" evidence="2">
    <location>
        <position position="1"/>
    </location>
</feature>
<reference evidence="2 3" key="1">
    <citation type="submission" date="2024-05" db="EMBL/GenBank/DDBJ databases">
        <title>Genome sequencing and assembly of Indian major carp, Cirrhinus mrigala (Hamilton, 1822).</title>
        <authorList>
            <person name="Mohindra V."/>
            <person name="Chowdhury L.M."/>
            <person name="Lal K."/>
            <person name="Jena J.K."/>
        </authorList>
    </citation>
    <scope>NUCLEOTIDE SEQUENCE [LARGE SCALE GENOMIC DNA]</scope>
    <source>
        <strain evidence="2">CM1030</strain>
        <tissue evidence="2">Blood</tissue>
    </source>
</reference>
<dbReference type="Gene3D" id="6.20.200.20">
    <property type="match status" value="1"/>
</dbReference>
<accession>A0ABD0P9S4</accession>
<name>A0ABD0P9S4_CIRMR</name>
<proteinExistence type="predicted"/>
<dbReference type="SUPFAM" id="SSF57603">
    <property type="entry name" value="FnI-like domain"/>
    <property type="match status" value="1"/>
</dbReference>
<dbReference type="SMART" id="SM00214">
    <property type="entry name" value="VWC"/>
    <property type="match status" value="1"/>
</dbReference>
<dbReference type="Proteomes" id="UP001529510">
    <property type="component" value="Unassembled WGS sequence"/>
</dbReference>
<feature type="non-terminal residue" evidence="2">
    <location>
        <position position="57"/>
    </location>
</feature>
<feature type="domain" description="VWFC" evidence="1">
    <location>
        <begin position="8"/>
        <end position="56"/>
    </location>
</feature>
<gene>
    <name evidence="2" type="ORF">M9458_035021</name>
</gene>
<sequence>NDSMPSYCRNEDGDIFLAAESWKPNVCSSCVCLDGAISCFSESCPPVNCARPVLRKG</sequence>
<dbReference type="PANTHER" id="PTHR46439">
    <property type="entry name" value="CYSTEINE-RICH MOTOR NEURON 1 PROTEIN"/>
    <property type="match status" value="1"/>
</dbReference>
<dbReference type="AlphaFoldDB" id="A0ABD0P9S4"/>
<dbReference type="PANTHER" id="PTHR46439:SF1">
    <property type="entry name" value="CYSTEINE-RICH MOTOR NEURON 1 PROTEIN"/>
    <property type="match status" value="1"/>
</dbReference>
<dbReference type="EMBL" id="JAMKFB020000017">
    <property type="protein sequence ID" value="KAL0170425.1"/>
    <property type="molecule type" value="Genomic_DNA"/>
</dbReference>
<dbReference type="InterPro" id="IPR001007">
    <property type="entry name" value="VWF_dom"/>
</dbReference>